<dbReference type="EMBL" id="CADCWG010000252">
    <property type="protein sequence ID" value="CAA9571155.1"/>
    <property type="molecule type" value="Genomic_DNA"/>
</dbReference>
<gene>
    <name evidence="5" type="ORF">AVDCRST_MAG49-3630</name>
</gene>
<reference evidence="5" key="1">
    <citation type="submission" date="2020-02" db="EMBL/GenBank/DDBJ databases">
        <authorList>
            <person name="Meier V. D."/>
        </authorList>
    </citation>
    <scope>NUCLEOTIDE SEQUENCE</scope>
    <source>
        <strain evidence="5">AVDCRST_MAG49</strain>
    </source>
</reference>
<dbReference type="GO" id="GO:0005829">
    <property type="term" value="C:cytosol"/>
    <property type="evidence" value="ECO:0007669"/>
    <property type="project" value="TreeGrafter"/>
</dbReference>
<dbReference type="AlphaFoldDB" id="A0A6J4V8H7"/>
<dbReference type="PANTHER" id="PTHR43691">
    <property type="entry name" value="URIDINE PHOSPHORYLASE"/>
    <property type="match status" value="1"/>
</dbReference>
<protein>
    <recommendedName>
        <fullName evidence="2">Uridine phosphorylase</fullName>
        <ecNumber evidence="1">2.4.2.3</ecNumber>
    </recommendedName>
</protein>
<evidence type="ECO:0000256" key="1">
    <source>
        <dbReference type="ARBA" id="ARBA00011888"/>
    </source>
</evidence>
<sequence>MLKDLNREDWLAALGLSPDQIPAMLVLRGTRNLRRHFAAHAALFEDVVEVGSPNALFEDVLVGRYGGVPVGYASVYGPAMASEIAHVFGALGTPVLVQTGVCGALGDHVGAGDLVVATAAGCGDGAAACYLPGQAVVEATPALVDRLTARPSPVPRHVGPVWTTAALLAEGRAEVDAWHDAGYIAVDMETASAFAVAEHFGMARAAILSAYDNPRRGEHLLLDEAHKSAARAAGEAAALAAVLALVADQPCLPVASQAPVATAARP</sequence>
<feature type="domain" description="Nucleoside phosphorylase" evidence="4">
    <location>
        <begin position="40"/>
        <end position="242"/>
    </location>
</feature>
<evidence type="ECO:0000313" key="5">
    <source>
        <dbReference type="EMBL" id="CAA9571155.1"/>
    </source>
</evidence>
<dbReference type="InterPro" id="IPR000845">
    <property type="entry name" value="Nucleoside_phosphorylase_d"/>
</dbReference>
<proteinExistence type="predicted"/>
<dbReference type="PANTHER" id="PTHR43691:SF11">
    <property type="entry name" value="FI09636P-RELATED"/>
    <property type="match status" value="1"/>
</dbReference>
<name>A0A6J4V8H7_9BACT</name>
<dbReference type="GO" id="GO:0009116">
    <property type="term" value="P:nucleoside metabolic process"/>
    <property type="evidence" value="ECO:0007669"/>
    <property type="project" value="InterPro"/>
</dbReference>
<dbReference type="Gene3D" id="3.40.50.1580">
    <property type="entry name" value="Nucleoside phosphorylase domain"/>
    <property type="match status" value="1"/>
</dbReference>
<dbReference type="EC" id="2.4.2.3" evidence="1"/>
<comment type="catalytic activity">
    <reaction evidence="3">
        <text>uridine + phosphate = alpha-D-ribose 1-phosphate + uracil</text>
        <dbReference type="Rhea" id="RHEA:24388"/>
        <dbReference type="ChEBI" id="CHEBI:16704"/>
        <dbReference type="ChEBI" id="CHEBI:17568"/>
        <dbReference type="ChEBI" id="CHEBI:43474"/>
        <dbReference type="ChEBI" id="CHEBI:57720"/>
        <dbReference type="EC" id="2.4.2.3"/>
    </reaction>
</comment>
<organism evidence="5">
    <name type="scientific">uncultured Thermomicrobiales bacterium</name>
    <dbReference type="NCBI Taxonomy" id="1645740"/>
    <lineage>
        <taxon>Bacteria</taxon>
        <taxon>Pseudomonadati</taxon>
        <taxon>Thermomicrobiota</taxon>
        <taxon>Thermomicrobia</taxon>
        <taxon>Thermomicrobiales</taxon>
        <taxon>environmental samples</taxon>
    </lineage>
</organism>
<dbReference type="SUPFAM" id="SSF53167">
    <property type="entry name" value="Purine and uridine phosphorylases"/>
    <property type="match status" value="1"/>
</dbReference>
<dbReference type="GO" id="GO:0004850">
    <property type="term" value="F:uridine phosphorylase activity"/>
    <property type="evidence" value="ECO:0007669"/>
    <property type="project" value="UniProtKB-EC"/>
</dbReference>
<evidence type="ECO:0000256" key="3">
    <source>
        <dbReference type="ARBA" id="ARBA00048447"/>
    </source>
</evidence>
<dbReference type="InterPro" id="IPR035994">
    <property type="entry name" value="Nucleoside_phosphorylase_sf"/>
</dbReference>
<evidence type="ECO:0000259" key="4">
    <source>
        <dbReference type="Pfam" id="PF01048"/>
    </source>
</evidence>
<evidence type="ECO:0000256" key="2">
    <source>
        <dbReference type="ARBA" id="ARBA00021980"/>
    </source>
</evidence>
<dbReference type="Pfam" id="PF01048">
    <property type="entry name" value="PNP_UDP_1"/>
    <property type="match status" value="1"/>
</dbReference>
<accession>A0A6J4V8H7</accession>